<protein>
    <submittedName>
        <fullName evidence="2">Uncharacterized protein</fullName>
    </submittedName>
</protein>
<accession>A0AAV2GX35</accession>
<feature type="transmembrane region" description="Helical" evidence="1">
    <location>
        <begin position="20"/>
        <end position="41"/>
    </location>
</feature>
<keyword evidence="1" id="KW-0812">Transmembrane</keyword>
<organism evidence="2 3">
    <name type="scientific">Lymnaea stagnalis</name>
    <name type="common">Great pond snail</name>
    <name type="synonym">Helix stagnalis</name>
    <dbReference type="NCBI Taxonomy" id="6523"/>
    <lineage>
        <taxon>Eukaryota</taxon>
        <taxon>Metazoa</taxon>
        <taxon>Spiralia</taxon>
        <taxon>Lophotrochozoa</taxon>
        <taxon>Mollusca</taxon>
        <taxon>Gastropoda</taxon>
        <taxon>Heterobranchia</taxon>
        <taxon>Euthyneura</taxon>
        <taxon>Panpulmonata</taxon>
        <taxon>Hygrophila</taxon>
        <taxon>Lymnaeoidea</taxon>
        <taxon>Lymnaeidae</taxon>
        <taxon>Lymnaea</taxon>
    </lineage>
</organism>
<keyword evidence="3" id="KW-1185">Reference proteome</keyword>
<evidence type="ECO:0000256" key="1">
    <source>
        <dbReference type="SAM" id="Phobius"/>
    </source>
</evidence>
<comment type="caution">
    <text evidence="2">The sequence shown here is derived from an EMBL/GenBank/DDBJ whole genome shotgun (WGS) entry which is preliminary data.</text>
</comment>
<reference evidence="2 3" key="1">
    <citation type="submission" date="2024-04" db="EMBL/GenBank/DDBJ databases">
        <authorList>
            <consortium name="Genoscope - CEA"/>
            <person name="William W."/>
        </authorList>
    </citation>
    <scope>NUCLEOTIDE SEQUENCE [LARGE SCALE GENOMIC DNA]</scope>
</reference>
<evidence type="ECO:0000313" key="2">
    <source>
        <dbReference type="EMBL" id="CAL1525938.1"/>
    </source>
</evidence>
<keyword evidence="1" id="KW-1133">Transmembrane helix</keyword>
<dbReference type="EMBL" id="CAXITT010000001">
    <property type="protein sequence ID" value="CAL1525938.1"/>
    <property type="molecule type" value="Genomic_DNA"/>
</dbReference>
<evidence type="ECO:0000313" key="3">
    <source>
        <dbReference type="Proteomes" id="UP001497497"/>
    </source>
</evidence>
<dbReference type="AlphaFoldDB" id="A0AAV2GX35"/>
<keyword evidence="1" id="KW-0472">Membrane</keyword>
<sequence length="111" mass="12353">YGGRCHTLQSLNETKKDLKIVIAIISIVCVIILLLVLFLLLKVFKKNKNNNEKSNSPKQAQGDLDCLAPESGIPNIEKEKTCNDVNTKEYMSSAEYYPPSLPLEPQTSTSL</sequence>
<dbReference type="Proteomes" id="UP001497497">
    <property type="component" value="Unassembled WGS sequence"/>
</dbReference>
<gene>
    <name evidence="2" type="ORF">GSLYS_00000115001</name>
</gene>
<feature type="non-terminal residue" evidence="2">
    <location>
        <position position="1"/>
    </location>
</feature>
<name>A0AAV2GX35_LYMST</name>
<proteinExistence type="predicted"/>